<keyword evidence="7 8" id="KW-0131">Cell cycle</keyword>
<reference evidence="10 11" key="1">
    <citation type="submission" date="2016-03" db="EMBL/GenBank/DDBJ databases">
        <title>Draft genome sequence of Paenibacillus antarcticus CECT 5836.</title>
        <authorList>
            <person name="Shin S.-K."/>
            <person name="Yi H."/>
        </authorList>
    </citation>
    <scope>NUCLEOTIDE SEQUENCE [LARGE SCALE GENOMIC DNA]</scope>
    <source>
        <strain evidence="10 11">CECT 5836</strain>
    </source>
</reference>
<dbReference type="PANTHER" id="PTHR37820">
    <property type="entry name" value="CELL DIVISION PROTEIN DIVIB"/>
    <property type="match status" value="1"/>
</dbReference>
<dbReference type="InterPro" id="IPR026580">
    <property type="entry name" value="DivIB"/>
</dbReference>
<keyword evidence="11" id="KW-1185">Reference proteome</keyword>
<keyword evidence="3 8" id="KW-0132">Cell division</keyword>
<dbReference type="AlphaFoldDB" id="A0A162K9X8"/>
<protein>
    <recommendedName>
        <fullName evidence="8">Cell division protein DivIB</fullName>
    </recommendedName>
</protein>
<dbReference type="GO" id="GO:0032153">
    <property type="term" value="C:cell division site"/>
    <property type="evidence" value="ECO:0007669"/>
    <property type="project" value="UniProtKB-UniRule"/>
</dbReference>
<feature type="domain" description="POTRA" evidence="9">
    <location>
        <begin position="45"/>
        <end position="113"/>
    </location>
</feature>
<keyword evidence="5 8" id="KW-1133">Transmembrane helix</keyword>
<dbReference type="InterPro" id="IPR050487">
    <property type="entry name" value="FtsQ_DivIB"/>
</dbReference>
<comment type="function">
    <text evidence="8">Cell division protein that may be involved in stabilizing or promoting the assembly of the division complex.</text>
</comment>
<dbReference type="Gene3D" id="3.10.20.310">
    <property type="entry name" value="membrane protein fhac"/>
    <property type="match status" value="1"/>
</dbReference>
<dbReference type="RefSeq" id="WP_068652075.1">
    <property type="nucleotide sequence ID" value="NZ_CP043611.1"/>
</dbReference>
<evidence type="ECO:0000313" key="11">
    <source>
        <dbReference type="Proteomes" id="UP000077355"/>
    </source>
</evidence>
<organism evidence="10 11">
    <name type="scientific">Paenibacillus antarcticus</name>
    <dbReference type="NCBI Taxonomy" id="253703"/>
    <lineage>
        <taxon>Bacteria</taxon>
        <taxon>Bacillati</taxon>
        <taxon>Bacillota</taxon>
        <taxon>Bacilli</taxon>
        <taxon>Bacillales</taxon>
        <taxon>Paenibacillaceae</taxon>
        <taxon>Paenibacillus</taxon>
    </lineage>
</organism>
<dbReference type="InterPro" id="IPR034746">
    <property type="entry name" value="POTRA"/>
</dbReference>
<evidence type="ECO:0000256" key="7">
    <source>
        <dbReference type="ARBA" id="ARBA00023306"/>
    </source>
</evidence>
<evidence type="ECO:0000256" key="1">
    <source>
        <dbReference type="ARBA" id="ARBA00004370"/>
    </source>
</evidence>
<proteinExistence type="inferred from homology"/>
<dbReference type="GO" id="GO:0043093">
    <property type="term" value="P:FtsZ-dependent cytokinesis"/>
    <property type="evidence" value="ECO:0007669"/>
    <property type="project" value="UniProtKB-UniRule"/>
</dbReference>
<dbReference type="InterPro" id="IPR013685">
    <property type="entry name" value="POTRA_FtsQ_type"/>
</dbReference>
<comment type="subcellular location">
    <subcellularLocation>
        <location evidence="8">Cell membrane</location>
        <topology evidence="8">Single-pass type II membrane protein</topology>
    </subcellularLocation>
    <subcellularLocation>
        <location evidence="1">Membrane</location>
    </subcellularLocation>
    <text evidence="8">Localizes to the division septum.</text>
</comment>
<dbReference type="Gene3D" id="3.40.50.10960">
    <property type="match status" value="1"/>
</dbReference>
<evidence type="ECO:0000313" key="10">
    <source>
        <dbReference type="EMBL" id="OAB42698.1"/>
    </source>
</evidence>
<evidence type="ECO:0000256" key="4">
    <source>
        <dbReference type="ARBA" id="ARBA00022692"/>
    </source>
</evidence>
<comment type="similarity">
    <text evidence="8">Belongs to the FtsQ/DivIB family. DivIB subfamily.</text>
</comment>
<comment type="caution">
    <text evidence="10">The sequence shown here is derived from an EMBL/GenBank/DDBJ whole genome shotgun (WGS) entry which is preliminary data.</text>
</comment>
<gene>
    <name evidence="8" type="primary">divIB</name>
    <name evidence="10" type="ORF">PBAT_19555</name>
</gene>
<accession>A0A162K9X8</accession>
<name>A0A162K9X8_9BACL</name>
<dbReference type="HAMAP" id="MF_00912">
    <property type="entry name" value="DivIB"/>
    <property type="match status" value="1"/>
</dbReference>
<dbReference type="GO" id="GO:0005886">
    <property type="term" value="C:plasma membrane"/>
    <property type="evidence" value="ECO:0007669"/>
    <property type="project" value="UniProtKB-SubCell"/>
</dbReference>
<evidence type="ECO:0000256" key="6">
    <source>
        <dbReference type="ARBA" id="ARBA00023136"/>
    </source>
</evidence>
<dbReference type="OrthoDB" id="2677691at2"/>
<evidence type="ECO:0000256" key="3">
    <source>
        <dbReference type="ARBA" id="ARBA00022618"/>
    </source>
</evidence>
<evidence type="ECO:0000259" key="9">
    <source>
        <dbReference type="PROSITE" id="PS51779"/>
    </source>
</evidence>
<dbReference type="Proteomes" id="UP000077355">
    <property type="component" value="Unassembled WGS sequence"/>
</dbReference>
<keyword evidence="4 8" id="KW-0812">Transmembrane</keyword>
<dbReference type="PANTHER" id="PTHR37820:SF1">
    <property type="entry name" value="CELL DIVISION PROTEIN FTSQ"/>
    <property type="match status" value="1"/>
</dbReference>
<evidence type="ECO:0000256" key="2">
    <source>
        <dbReference type="ARBA" id="ARBA00022475"/>
    </source>
</evidence>
<keyword evidence="2 8" id="KW-1003">Cell membrane</keyword>
<dbReference type="Pfam" id="PF08478">
    <property type="entry name" value="POTRA_1"/>
    <property type="match status" value="1"/>
</dbReference>
<sequence length="257" mass="28605">MSKTSIPVLKPNKVRKMKTSRKIMFILLLFCLVLLAVLFFRSPISKISEIQFQGNVFATKEQLLQAGEFNVDDQFFGVSAATLEAKLLDVKSVQNVTVDKHFPGVIQIQIQEYITVAYELGQEGSLMAILSNGVMVPVNKSGIAIEKPILTQWNPTDPYKLELSQVLGAIPNQLTSDISEIMPSPTVSFPDRIKLYTRSKFEVITAVSLLKDKVEYLNQVIETEEPGLITMLEADSYVPFQPVDSESENGDGTTNNE</sequence>
<evidence type="ECO:0000256" key="5">
    <source>
        <dbReference type="ARBA" id="ARBA00022989"/>
    </source>
</evidence>
<dbReference type="EMBL" id="LVJI01000032">
    <property type="protein sequence ID" value="OAB42698.1"/>
    <property type="molecule type" value="Genomic_DNA"/>
</dbReference>
<dbReference type="PROSITE" id="PS51779">
    <property type="entry name" value="POTRA"/>
    <property type="match status" value="1"/>
</dbReference>
<evidence type="ECO:0000256" key="8">
    <source>
        <dbReference type="HAMAP-Rule" id="MF_00912"/>
    </source>
</evidence>
<keyword evidence="6 8" id="KW-0472">Membrane</keyword>